<keyword evidence="1" id="KW-1133">Transmembrane helix</keyword>
<dbReference type="Pfam" id="PF10551">
    <property type="entry name" value="MULE"/>
    <property type="match status" value="1"/>
</dbReference>
<dbReference type="PANTHER" id="PTHR47718">
    <property type="entry name" value="OS01G0519700 PROTEIN"/>
    <property type="match status" value="1"/>
</dbReference>
<evidence type="ECO:0000313" key="5">
    <source>
        <dbReference type="Proteomes" id="UP000436088"/>
    </source>
</evidence>
<dbReference type="InterPro" id="IPR009457">
    <property type="entry name" value="THH1/TOM1/TOM3_dom"/>
</dbReference>
<organism evidence="4 5">
    <name type="scientific">Hibiscus syriacus</name>
    <name type="common">Rose of Sharon</name>
    <dbReference type="NCBI Taxonomy" id="106335"/>
    <lineage>
        <taxon>Eukaryota</taxon>
        <taxon>Viridiplantae</taxon>
        <taxon>Streptophyta</taxon>
        <taxon>Embryophyta</taxon>
        <taxon>Tracheophyta</taxon>
        <taxon>Spermatophyta</taxon>
        <taxon>Magnoliopsida</taxon>
        <taxon>eudicotyledons</taxon>
        <taxon>Gunneridae</taxon>
        <taxon>Pentapetalae</taxon>
        <taxon>rosids</taxon>
        <taxon>malvids</taxon>
        <taxon>Malvales</taxon>
        <taxon>Malvaceae</taxon>
        <taxon>Malvoideae</taxon>
        <taxon>Hibiscus</taxon>
    </lineage>
</organism>
<comment type="caution">
    <text evidence="4">The sequence shown here is derived from an EMBL/GenBank/DDBJ whole genome shotgun (WGS) entry which is preliminary data.</text>
</comment>
<dbReference type="InterPro" id="IPR018289">
    <property type="entry name" value="MULE_transposase_dom"/>
</dbReference>
<feature type="domain" description="THH1/TOM1/TOM3" evidence="2">
    <location>
        <begin position="183"/>
        <end position="278"/>
    </location>
</feature>
<dbReference type="PANTHER" id="PTHR47718:SF15">
    <property type="entry name" value="PROTEIN FAR1-RELATED SEQUENCE 5-LIKE"/>
    <property type="match status" value="1"/>
</dbReference>
<reference evidence="4" key="1">
    <citation type="submission" date="2019-09" db="EMBL/GenBank/DDBJ databases">
        <title>Draft genome information of white flower Hibiscus syriacus.</title>
        <authorList>
            <person name="Kim Y.-M."/>
        </authorList>
    </citation>
    <scope>NUCLEOTIDE SEQUENCE [LARGE SCALE GENOMIC DNA]</scope>
    <source>
        <strain evidence="4">YM2019G1</strain>
    </source>
</reference>
<dbReference type="Proteomes" id="UP000436088">
    <property type="component" value="Unassembled WGS sequence"/>
</dbReference>
<dbReference type="AlphaFoldDB" id="A0A6A3C047"/>
<keyword evidence="5" id="KW-1185">Reference proteome</keyword>
<protein>
    <submittedName>
        <fullName evidence="4">Tobamovirus multiplication protein 1</fullName>
    </submittedName>
</protein>
<gene>
    <name evidence="4" type="ORF">F3Y22_tig00017404pilonHSYRG00006</name>
</gene>
<evidence type="ECO:0000259" key="3">
    <source>
        <dbReference type="Pfam" id="PF10551"/>
    </source>
</evidence>
<keyword evidence="1" id="KW-0472">Membrane</keyword>
<dbReference type="EMBL" id="VEPZ02000655">
    <property type="protein sequence ID" value="KAE8721048.1"/>
    <property type="molecule type" value="Genomic_DNA"/>
</dbReference>
<evidence type="ECO:0000313" key="4">
    <source>
        <dbReference type="EMBL" id="KAE8721048.1"/>
    </source>
</evidence>
<accession>A0A6A3C047</accession>
<evidence type="ECO:0000256" key="1">
    <source>
        <dbReference type="SAM" id="Phobius"/>
    </source>
</evidence>
<evidence type="ECO:0000259" key="2">
    <source>
        <dbReference type="Pfam" id="PF06454"/>
    </source>
</evidence>
<dbReference type="Pfam" id="PF06454">
    <property type="entry name" value="THH1_TOM1-3_dom"/>
    <property type="match status" value="1"/>
</dbReference>
<feature type="transmembrane region" description="Helical" evidence="1">
    <location>
        <begin position="205"/>
        <end position="228"/>
    </location>
</feature>
<name>A0A6A3C047_HIBSY</name>
<sequence>MHNYGIGPSKMMRIFVNEVDSIENVGFLPKDLYNSLHRIKREEMQDCYVEMVDGISRTYYKEFGHVLAFDTTYMDNVYNKPFVVLVGVNNHRNTVPFGCTLVVNEKEDIYVWVLQQLIEAGNGHRPLTVITDKDKAMANAIIENYHKQQQTLRWEEGHQDYKTNDEQLYCGGVLVSLKRNAIQIVFMLRRFPIESKGKRKKLHEVGSVTAICFTCFLIRCFVVVLSAFDEAVSLDVLDHPVLNLIYYMLDEILPSALVLYILRKLPPKRVSAQYQPIR</sequence>
<feature type="transmembrane region" description="Helical" evidence="1">
    <location>
        <begin position="244"/>
        <end position="262"/>
    </location>
</feature>
<proteinExistence type="predicted"/>
<feature type="domain" description="MULE transposase" evidence="3">
    <location>
        <begin position="66"/>
        <end position="150"/>
    </location>
</feature>
<keyword evidence="1" id="KW-0812">Transmembrane</keyword>